<protein>
    <recommendedName>
        <fullName evidence="2">DUF397 domain-containing protein</fullName>
    </recommendedName>
</protein>
<evidence type="ECO:0000313" key="4">
    <source>
        <dbReference type="Proteomes" id="UP001240236"/>
    </source>
</evidence>
<dbReference type="EMBL" id="JAUSUZ010000001">
    <property type="protein sequence ID" value="MDQ0366741.1"/>
    <property type="molecule type" value="Genomic_DNA"/>
</dbReference>
<sequence length="68" mass="7285">MLAASHGHVLPWRKSSRSSSNGACVEVAAMPRSVHVRDSKDPDGPMLTVGHEAWTHLIGVVSDGRIAR</sequence>
<name>A0AAE3VZL5_9ACTN</name>
<dbReference type="AlphaFoldDB" id="A0AAE3VZL5"/>
<feature type="region of interest" description="Disordered" evidence="1">
    <location>
        <begin position="1"/>
        <end position="22"/>
    </location>
</feature>
<dbReference type="RefSeq" id="WP_307240296.1">
    <property type="nucleotide sequence ID" value="NZ_JAUSUZ010000001.1"/>
</dbReference>
<evidence type="ECO:0000256" key="1">
    <source>
        <dbReference type="SAM" id="MobiDB-lite"/>
    </source>
</evidence>
<evidence type="ECO:0000313" key="3">
    <source>
        <dbReference type="EMBL" id="MDQ0366741.1"/>
    </source>
</evidence>
<dbReference type="Pfam" id="PF04149">
    <property type="entry name" value="DUF397"/>
    <property type="match status" value="1"/>
</dbReference>
<dbReference type="InterPro" id="IPR007278">
    <property type="entry name" value="DUF397"/>
</dbReference>
<dbReference type="Proteomes" id="UP001240236">
    <property type="component" value="Unassembled WGS sequence"/>
</dbReference>
<accession>A0AAE3VZL5</accession>
<gene>
    <name evidence="3" type="ORF">J2S42_003410</name>
</gene>
<keyword evidence="4" id="KW-1185">Reference proteome</keyword>
<reference evidence="3 4" key="1">
    <citation type="submission" date="2023-07" db="EMBL/GenBank/DDBJ databases">
        <title>Sequencing the genomes of 1000 actinobacteria strains.</title>
        <authorList>
            <person name="Klenk H.-P."/>
        </authorList>
    </citation>
    <scope>NUCLEOTIDE SEQUENCE [LARGE SCALE GENOMIC DNA]</scope>
    <source>
        <strain evidence="3 4">DSM 44709</strain>
    </source>
</reference>
<feature type="domain" description="DUF397" evidence="2">
    <location>
        <begin position="11"/>
        <end position="59"/>
    </location>
</feature>
<comment type="caution">
    <text evidence="3">The sequence shown here is derived from an EMBL/GenBank/DDBJ whole genome shotgun (WGS) entry which is preliminary data.</text>
</comment>
<organism evidence="3 4">
    <name type="scientific">Catenuloplanes indicus</name>
    <dbReference type="NCBI Taxonomy" id="137267"/>
    <lineage>
        <taxon>Bacteria</taxon>
        <taxon>Bacillati</taxon>
        <taxon>Actinomycetota</taxon>
        <taxon>Actinomycetes</taxon>
        <taxon>Micromonosporales</taxon>
        <taxon>Micromonosporaceae</taxon>
        <taxon>Catenuloplanes</taxon>
    </lineage>
</organism>
<proteinExistence type="predicted"/>
<evidence type="ECO:0000259" key="2">
    <source>
        <dbReference type="Pfam" id="PF04149"/>
    </source>
</evidence>